<evidence type="ECO:0000256" key="3">
    <source>
        <dbReference type="ARBA" id="ARBA00022448"/>
    </source>
</evidence>
<keyword evidence="5" id="KW-0677">Repeat</keyword>
<dbReference type="InterPro" id="IPR003593">
    <property type="entry name" value="AAA+_ATPase"/>
</dbReference>
<evidence type="ECO:0000256" key="9">
    <source>
        <dbReference type="ARBA" id="ARBA00023136"/>
    </source>
</evidence>
<dbReference type="Gene3D" id="3.40.50.300">
    <property type="entry name" value="P-loop containing nucleotide triphosphate hydrolases"/>
    <property type="match status" value="2"/>
</dbReference>
<feature type="transmembrane region" description="Helical" evidence="11">
    <location>
        <begin position="613"/>
        <end position="636"/>
    </location>
</feature>
<feature type="domain" description="ABC transporter" evidence="12">
    <location>
        <begin position="807"/>
        <end position="1041"/>
    </location>
</feature>
<dbReference type="InterPro" id="IPR027417">
    <property type="entry name" value="P-loop_NTPase"/>
</dbReference>
<dbReference type="Pfam" id="PF00005">
    <property type="entry name" value="ABC_tran"/>
    <property type="match status" value="2"/>
</dbReference>
<protein>
    <recommendedName>
        <fullName evidence="12">ABC transporter domain-containing protein</fullName>
    </recommendedName>
</protein>
<dbReference type="GO" id="GO:0140359">
    <property type="term" value="F:ABC-type transporter activity"/>
    <property type="evidence" value="ECO:0007669"/>
    <property type="project" value="InterPro"/>
</dbReference>
<feature type="transmembrane region" description="Helical" evidence="11">
    <location>
        <begin position="1585"/>
        <end position="1604"/>
    </location>
</feature>
<dbReference type="SMART" id="SM00382">
    <property type="entry name" value="AAA"/>
    <property type="match status" value="2"/>
</dbReference>
<evidence type="ECO:0000256" key="6">
    <source>
        <dbReference type="ARBA" id="ARBA00022741"/>
    </source>
</evidence>
<feature type="transmembrane region" description="Helical" evidence="11">
    <location>
        <begin position="675"/>
        <end position="697"/>
    </location>
</feature>
<evidence type="ECO:0000256" key="8">
    <source>
        <dbReference type="ARBA" id="ARBA00022989"/>
    </source>
</evidence>
<feature type="transmembrane region" description="Helical" evidence="11">
    <location>
        <begin position="74"/>
        <end position="94"/>
    </location>
</feature>
<accession>A0A4U5NF75</accession>
<dbReference type="GO" id="GO:0016020">
    <property type="term" value="C:membrane"/>
    <property type="evidence" value="ECO:0007669"/>
    <property type="project" value="UniProtKB-SubCell"/>
</dbReference>
<evidence type="ECO:0000259" key="12">
    <source>
        <dbReference type="PROSITE" id="PS50893"/>
    </source>
</evidence>
<keyword evidence="7" id="KW-0067">ATP-binding</keyword>
<evidence type="ECO:0000256" key="10">
    <source>
        <dbReference type="SAM" id="MobiDB-lite"/>
    </source>
</evidence>
<feature type="transmembrane region" description="Helical" evidence="11">
    <location>
        <begin position="577"/>
        <end position="601"/>
    </location>
</feature>
<keyword evidence="4 11" id="KW-0812">Transmembrane</keyword>
<comment type="subcellular location">
    <subcellularLocation>
        <location evidence="1">Membrane</location>
        <topology evidence="1">Multi-pass membrane protein</topology>
    </subcellularLocation>
</comment>
<dbReference type="GO" id="GO:0005524">
    <property type="term" value="F:ATP binding"/>
    <property type="evidence" value="ECO:0007669"/>
    <property type="project" value="UniProtKB-KW"/>
</dbReference>
<gene>
    <name evidence="13" type="ORF">L596_015093</name>
</gene>
<feature type="compositionally biased region" description="Basic and acidic residues" evidence="10">
    <location>
        <begin position="283"/>
        <end position="296"/>
    </location>
</feature>
<name>A0A4U5NF75_STECR</name>
<evidence type="ECO:0000256" key="11">
    <source>
        <dbReference type="SAM" id="Phobius"/>
    </source>
</evidence>
<dbReference type="PANTHER" id="PTHR19229">
    <property type="entry name" value="ATP-BINDING CASSETTE TRANSPORTER SUBFAMILY A ABCA"/>
    <property type="match status" value="1"/>
</dbReference>
<dbReference type="InterPro" id="IPR026082">
    <property type="entry name" value="ABCA"/>
</dbReference>
<evidence type="ECO:0000256" key="4">
    <source>
        <dbReference type="ARBA" id="ARBA00022692"/>
    </source>
</evidence>
<evidence type="ECO:0000256" key="1">
    <source>
        <dbReference type="ARBA" id="ARBA00004141"/>
    </source>
</evidence>
<dbReference type="Pfam" id="PF12698">
    <property type="entry name" value="ABC2_membrane_3"/>
    <property type="match status" value="2"/>
</dbReference>
<reference evidence="13" key="3">
    <citation type="journal article" date="2019" name="G3 (Bethesda)">
        <title>Hybrid Assembly of the Genome of the Entomopathogenic Nematode Steinernema carpocapsae Identifies the X-Chromosome.</title>
        <authorList>
            <person name="Serra L."/>
            <person name="Macchietto M."/>
            <person name="Macias-Munoz A."/>
            <person name="McGill C.J."/>
            <person name="Rodriguez I.M."/>
            <person name="Rodriguez B."/>
            <person name="Murad R."/>
            <person name="Mortazavi A."/>
        </authorList>
    </citation>
    <scope>NUCLEOTIDE SEQUENCE</scope>
    <source>
        <strain evidence="13">ALL</strain>
    </source>
</reference>
<proteinExistence type="inferred from homology"/>
<dbReference type="FunFam" id="3.40.50.300:FF:000335">
    <property type="entry name" value="ATP binding cassette subfamily A member 5"/>
    <property type="match status" value="1"/>
</dbReference>
<sequence length="2131" mass="240878">MCIRIAGCRRKRASYASVFLDSLVIGLLARYDRAFVPLFAQAHLPRADRKGKMSFWRQLRALLWKNYLLKRRKWYFTIAELFLPLVLCLILVVLRTLKKAPTDPHGQTKQFAVPLPSAGLSAMAMNLCPEATDKNDNGIPFYANNRMNEFLKLMDNLASNHSDLSLQELDSLGKQVDEALDMEEGNYDLFHDYLLKAKRFIELWRPIHNFSEDSFKSILTANVHSCSSRNGTNSTNSGSAIPTDYGGLVFEMMKVVVCGDDKGMKRFLTVAEGTGSATQKQPKQAEPESASEKSKDSMQVLKYLGNRNSKVLYAPTNVTSMRKVMDKVNATFVMLDRARQWAQNYSMALVELDEGFFENIAVRIGKVQNRIGEKRRRPVVGDFSFRQDSFRQALCMFANWLHGVNLDIFQGFSNGNELEEFRLNAWQHNTTVLAGVVFDLKETDQEELPKHTTFSIRVNVSMTESTRAYRNIFNYPGPRYNDKYYMRGFLFLQDLFERAIIDVHANRSIREPGTFMQFIPFPCYYSDSFLRDVEKIFSLLVVISYLFSFALLVESIVAEKERHLKDVMHSMGMDTTVLWLSWFITQFVISTISFAMITLLLRFGNMLIYSDPFLIFILLELFGISAIFLSFLVSTFFSNTKIATASAGILFFLTFLPFLYGTIRVQSTGQPLAGWIKILSSLSSTTALGYIFHYVLYEEMKSTGSHFSNIFISPLNSNDSFCIFYGIVMLVVDSFIYVLLTIYIEAIMPSNGGLTKPWYFPVEAVWNKFSARLEMLEGEDEESSQKPASSENFEQVPESLKDSEAGIKVKKLFKRFKKGVRTYAVYDVSLTMYRDEIVVFLGHNGAGKTTTIQMITGLTKITSGSVEVNGVNVTKNASISELSLGICPQHNVLFDQLTVLEHLRFYSFLKFKNTYTEETDQEIDQMISDLELEDKRNAAASTLSGGMKRRLSIAIAFVAGSKAVILDEPTSGVDPHARRAIWDLILKYKKGRTIMISTHFMDEAELLADRIAIMSDGQLKAVGSPLFLLKQFGEGYTIRLGLQHNSTETGSNEKGSSCVDSDAEAIRAAIEEFMIQFGPDPMVLKVSRYEAIYRLKDWTPEQMIAMFEVLKSTEERDKMKITSYGIRDGSLEEVFMKVGTSHHVEEDSDTIEEGNSGEEPDSKFDFPFIRMGNPALLPGRRFLAQLYKRFWGFCRNWKTAIVQLALPAIFVAVGMSIAFPSLFLLDYPAITQSTFQISNLSESSRQRSAVFYENLGLGVQEEAYKNDDGYLDSDLLVTSFYNPSGMNAECLINSFGTTWLDANYPQNSKYLDKQVQPDMFHPTCKYRIAYNSSFQPRLKHFYLPRYMGNKSDPESYYPNCTCSVKGSECKWTTRKHRDYIPLETGDDLYDITGLDATKYLLNTRQFFPLRYGGFSVGLNVSDVPQGYGVHNNEFLRLLAVRHVSKVWYDSIAYHAQSIFLNALNNDILRSAVRESLNVTGNPGLYGITVINYPFQGTEEEISMQKLLENNDILITLFIVIALAFVPSAFIYVLVHEKATLSRHLEYLSGMPGPLYWFSNLFWHLLNYCLPALLCIGIIRACNIPLYVAPVNFLGIVLLILLYGWACTPLTYLLSFLFDNASTAFLVTLVGNLSISISTVFISYLLQLINVDGKLGNSVDYVQYAFLAFPGFALGQGIMEIVLTNYKNQANELQGKNQIIPVFKFVFINANLVVLAAEGAIAFILTLLIEVFRHRIRRQMIKEPSLPRYEEKETIDPDVMAEKKRVLEGNSDNEDVLVVRGISKVYSSKTLLPCQKGSNRNIVAVDHLCIALEKGECFGLLGVNGAGKSTSFNMLSSLTCPTSGDVLLGGQRVHDNQGALSIGYCPQFDTVYNELTVKQHLIFYSLIFGYHSDDIEMLVRWLMNKLNLIQYRNATASSLSGGTKRKLATAIAVVSDPQLLLLDEPSTGMDPKSRRFLWETIRSLSAAGKSIIFTSHSMEECEELCHRIAIMVNGRLKCLGSSQHLKSKYGNGYTVRLRLEKGAFSIERQQVKNSVLERFSDAVLLDGNFVYMQFELDSSDIDLSALFRFCEDLVHPSDKTVPALVSSYSIRQNDLCNLFVSFVREQTDSQEHCLRPYGDDDLCPVASTEMNG</sequence>
<dbReference type="GO" id="GO:0005319">
    <property type="term" value="F:lipid transporter activity"/>
    <property type="evidence" value="ECO:0007669"/>
    <property type="project" value="TreeGrafter"/>
</dbReference>
<dbReference type="PROSITE" id="PS50893">
    <property type="entry name" value="ABC_TRANSPORTER_2"/>
    <property type="match status" value="2"/>
</dbReference>
<feature type="transmembrane region" description="Helical" evidence="11">
    <location>
        <begin position="536"/>
        <end position="557"/>
    </location>
</feature>
<dbReference type="PANTHER" id="PTHR19229:SF36">
    <property type="entry name" value="ATP-BINDING CASSETTE SUB-FAMILY A MEMBER 2"/>
    <property type="match status" value="1"/>
</dbReference>
<reference evidence="13" key="2">
    <citation type="journal article" date="2015" name="Genome Biol.">
        <title>Comparative genomics of Steinernema reveals deeply conserved gene regulatory networks.</title>
        <authorList>
            <person name="Dillman A.R."/>
            <person name="Macchietto M."/>
            <person name="Porter C.F."/>
            <person name="Rogers A."/>
            <person name="Williams B."/>
            <person name="Antoshechkin I."/>
            <person name="Lee M.M."/>
            <person name="Goodwin Z."/>
            <person name="Lu X."/>
            <person name="Lewis E.E."/>
            <person name="Goodrich-Blair H."/>
            <person name="Stock S.P."/>
            <person name="Adams B.J."/>
            <person name="Sternberg P.W."/>
            <person name="Mortazavi A."/>
        </authorList>
    </citation>
    <scope>NUCLEOTIDE SEQUENCE [LARGE SCALE GENOMIC DNA]</scope>
    <source>
        <strain evidence="13">ALL</strain>
    </source>
</reference>
<feature type="transmembrane region" description="Helical" evidence="11">
    <location>
        <begin position="723"/>
        <end position="744"/>
    </location>
</feature>
<feature type="transmembrane region" description="Helical" evidence="11">
    <location>
        <begin position="1554"/>
        <end position="1578"/>
    </location>
</feature>
<evidence type="ECO:0000313" key="13">
    <source>
        <dbReference type="EMBL" id="TKR81171.1"/>
    </source>
</evidence>
<dbReference type="EMBL" id="AZBU02000004">
    <property type="protein sequence ID" value="TKR81171.1"/>
    <property type="molecule type" value="Genomic_DNA"/>
</dbReference>
<dbReference type="STRING" id="34508.A0A4U5NF75"/>
<evidence type="ECO:0000256" key="7">
    <source>
        <dbReference type="ARBA" id="ARBA00022840"/>
    </source>
</evidence>
<feature type="transmembrane region" description="Helical" evidence="11">
    <location>
        <begin position="642"/>
        <end position="663"/>
    </location>
</feature>
<keyword evidence="8 11" id="KW-1133">Transmembrane helix</keyword>
<feature type="transmembrane region" description="Helical" evidence="11">
    <location>
        <begin position="1660"/>
        <end position="1685"/>
    </location>
</feature>
<reference evidence="13" key="1">
    <citation type="submission" date="2013-11" db="EMBL/GenBank/DDBJ databases">
        <authorList>
            <person name="Sternberg P."/>
            <person name="Dillman A."/>
            <person name="Macchietto M."/>
        </authorList>
    </citation>
    <scope>NUCLEOTIDE SEQUENCE</scope>
    <source>
        <strain evidence="13">ALL</strain>
    </source>
</reference>
<feature type="region of interest" description="Disordered" evidence="10">
    <location>
        <begin position="272"/>
        <end position="296"/>
    </location>
</feature>
<organism evidence="13">
    <name type="scientific">Steinernema carpocapsae</name>
    <name type="common">Entomopathogenic nematode</name>
    <dbReference type="NCBI Taxonomy" id="34508"/>
    <lineage>
        <taxon>Eukaryota</taxon>
        <taxon>Metazoa</taxon>
        <taxon>Ecdysozoa</taxon>
        <taxon>Nematoda</taxon>
        <taxon>Chromadorea</taxon>
        <taxon>Rhabditida</taxon>
        <taxon>Tylenchina</taxon>
        <taxon>Panagrolaimomorpha</taxon>
        <taxon>Strongyloidoidea</taxon>
        <taxon>Steinernematidae</taxon>
        <taxon>Steinernema</taxon>
    </lineage>
</organism>
<feature type="transmembrane region" description="Helical" evidence="11">
    <location>
        <begin position="1624"/>
        <end position="1648"/>
    </location>
</feature>
<comment type="similarity">
    <text evidence="2">Belongs to the ABC transporter superfamily. ABCA family.</text>
</comment>
<feature type="transmembrane region" description="Helical" evidence="11">
    <location>
        <begin position="1512"/>
        <end position="1534"/>
    </location>
</feature>
<dbReference type="PROSITE" id="PS00211">
    <property type="entry name" value="ABC_TRANSPORTER_1"/>
    <property type="match status" value="1"/>
</dbReference>
<feature type="compositionally biased region" description="Acidic residues" evidence="10">
    <location>
        <begin position="1146"/>
        <end position="1159"/>
    </location>
</feature>
<keyword evidence="3" id="KW-0813">Transport</keyword>
<dbReference type="InterPro" id="IPR003439">
    <property type="entry name" value="ABC_transporter-like_ATP-bd"/>
</dbReference>
<feature type="region of interest" description="Disordered" evidence="10">
    <location>
        <begin position="1143"/>
        <end position="1163"/>
    </location>
</feature>
<evidence type="ECO:0000256" key="2">
    <source>
        <dbReference type="ARBA" id="ARBA00008869"/>
    </source>
</evidence>
<comment type="caution">
    <text evidence="13">The sequence shown here is derived from an EMBL/GenBank/DDBJ whole genome shotgun (WGS) entry which is preliminary data.</text>
</comment>
<dbReference type="OrthoDB" id="8061355at2759"/>
<dbReference type="SUPFAM" id="SSF52540">
    <property type="entry name" value="P-loop containing nucleoside triphosphate hydrolases"/>
    <property type="match status" value="2"/>
</dbReference>
<dbReference type="CDD" id="cd03263">
    <property type="entry name" value="ABC_subfamily_A"/>
    <property type="match status" value="2"/>
</dbReference>
<keyword evidence="6" id="KW-0547">Nucleotide-binding</keyword>
<dbReference type="InterPro" id="IPR017871">
    <property type="entry name" value="ABC_transporter-like_CS"/>
</dbReference>
<evidence type="ECO:0000256" key="5">
    <source>
        <dbReference type="ARBA" id="ARBA00022737"/>
    </source>
</evidence>
<feature type="domain" description="ABC transporter" evidence="12">
    <location>
        <begin position="1776"/>
        <end position="2017"/>
    </location>
</feature>
<dbReference type="InterPro" id="IPR013525">
    <property type="entry name" value="ABC2_TM"/>
</dbReference>
<keyword evidence="9 11" id="KW-0472">Membrane</keyword>
<dbReference type="FunFam" id="3.40.50.300:FF:000298">
    <property type="entry name" value="ATP-binding cassette sub-family A member 12"/>
    <property type="match status" value="1"/>
</dbReference>
<dbReference type="GO" id="GO:0016887">
    <property type="term" value="F:ATP hydrolysis activity"/>
    <property type="evidence" value="ECO:0007669"/>
    <property type="project" value="InterPro"/>
</dbReference>
<feature type="transmembrane region" description="Helical" evidence="11">
    <location>
        <begin position="1705"/>
        <end position="1731"/>
    </location>
</feature>